<proteinExistence type="predicted"/>
<name>A0ACC1ICB7_9FUNG</name>
<keyword evidence="2" id="KW-1185">Reference proteome</keyword>
<accession>A0ACC1ICB7</accession>
<reference evidence="1" key="1">
    <citation type="submission" date="2022-07" db="EMBL/GenBank/DDBJ databases">
        <title>Phylogenomic reconstructions and comparative analyses of Kickxellomycotina fungi.</title>
        <authorList>
            <person name="Reynolds N.K."/>
            <person name="Stajich J.E."/>
            <person name="Barry K."/>
            <person name="Grigoriev I.V."/>
            <person name="Crous P."/>
            <person name="Smith M.E."/>
        </authorList>
    </citation>
    <scope>NUCLEOTIDE SEQUENCE</scope>
    <source>
        <strain evidence="1">Benny 63K</strain>
    </source>
</reference>
<gene>
    <name evidence="1" type="primary">PSF2_1</name>
    <name evidence="1" type="ORF">LPJ66_008403</name>
</gene>
<comment type="caution">
    <text evidence="1">The sequence shown here is derived from an EMBL/GenBank/DDBJ whole genome shotgun (WGS) entry which is preliminary data.</text>
</comment>
<evidence type="ECO:0000313" key="2">
    <source>
        <dbReference type="Proteomes" id="UP001150581"/>
    </source>
</evidence>
<sequence length="216" mass="25135">MAVTSRQREGFTMPELEYVAQCESVTIVPLHRMDRLELVRGTVGPFRPPQKTKVPLWLAVMLKRTNRCRIVAPTWLSFEHLRDLCKREEQPDSLFTRLPFHYLEIAHIILTHAEDDLVDSQGIRRLLQDLREVRQSKTRGGMEMLNPLQLQMDNLSAAEINEIRPLFRHSFDMLRQLDVLASATEDSRQQQQQQQSQFGELSYSEMDDVIGSSYPL</sequence>
<dbReference type="EMBL" id="JANBPG010001682">
    <property type="protein sequence ID" value="KAJ1888759.1"/>
    <property type="molecule type" value="Genomic_DNA"/>
</dbReference>
<dbReference type="Proteomes" id="UP001150581">
    <property type="component" value="Unassembled WGS sequence"/>
</dbReference>
<organism evidence="1 2">
    <name type="scientific">Kickxella alabastrina</name>
    <dbReference type="NCBI Taxonomy" id="61397"/>
    <lineage>
        <taxon>Eukaryota</taxon>
        <taxon>Fungi</taxon>
        <taxon>Fungi incertae sedis</taxon>
        <taxon>Zoopagomycota</taxon>
        <taxon>Kickxellomycotina</taxon>
        <taxon>Kickxellomycetes</taxon>
        <taxon>Kickxellales</taxon>
        <taxon>Kickxellaceae</taxon>
        <taxon>Kickxella</taxon>
    </lineage>
</organism>
<evidence type="ECO:0000313" key="1">
    <source>
        <dbReference type="EMBL" id="KAJ1888759.1"/>
    </source>
</evidence>
<protein>
    <submittedName>
        <fullName evidence="1">DNA replication protein psf2</fullName>
    </submittedName>
</protein>